<organism evidence="2 3">
    <name type="scientific">Hymenobacter gelipurpurascens</name>
    <dbReference type="NCBI Taxonomy" id="89968"/>
    <lineage>
        <taxon>Bacteria</taxon>
        <taxon>Pseudomonadati</taxon>
        <taxon>Bacteroidota</taxon>
        <taxon>Cytophagia</taxon>
        <taxon>Cytophagales</taxon>
        <taxon>Hymenobacteraceae</taxon>
        <taxon>Hymenobacter</taxon>
    </lineage>
</organism>
<keyword evidence="1" id="KW-0732">Signal</keyword>
<sequence length="206" mass="22720">MVDFPLMKKLVLPVACALLLVYTSSCINTEREVGTSKNAQKVFTPAPEGNRGRVSERTVLRTVNTTHYFSNTKAKDNFILQLRGPKIATSQANFIILSSTGDTLRKEVIPASALINERDLADPQGATVRDKEIAILQGMNAFFRDDRFVQPAIPKTSVQPENVDAQSWSSVKADTKAVGFDYPGADGRERRLAYSKKMSRAVIIAE</sequence>
<evidence type="ECO:0008006" key="4">
    <source>
        <dbReference type="Google" id="ProtNLM"/>
    </source>
</evidence>
<feature type="signal peptide" evidence="1">
    <location>
        <begin position="1"/>
        <end position="27"/>
    </location>
</feature>
<feature type="chain" id="PRO_5011967805" description="LPS export ABC transporter protein LptC" evidence="1">
    <location>
        <begin position="28"/>
        <end position="206"/>
    </location>
</feature>
<name>A0A212TDC0_9BACT</name>
<dbReference type="Proteomes" id="UP000198131">
    <property type="component" value="Unassembled WGS sequence"/>
</dbReference>
<keyword evidence="3" id="KW-1185">Reference proteome</keyword>
<evidence type="ECO:0000313" key="2">
    <source>
        <dbReference type="EMBL" id="SNC63811.1"/>
    </source>
</evidence>
<evidence type="ECO:0000256" key="1">
    <source>
        <dbReference type="SAM" id="SignalP"/>
    </source>
</evidence>
<protein>
    <recommendedName>
        <fullName evidence="4">LPS export ABC transporter protein LptC</fullName>
    </recommendedName>
</protein>
<gene>
    <name evidence="2" type="ORF">SAMN06265337_0954</name>
</gene>
<evidence type="ECO:0000313" key="3">
    <source>
        <dbReference type="Proteomes" id="UP000198131"/>
    </source>
</evidence>
<dbReference type="EMBL" id="FYEW01000001">
    <property type="protein sequence ID" value="SNC63811.1"/>
    <property type="molecule type" value="Genomic_DNA"/>
</dbReference>
<accession>A0A212TDC0</accession>
<reference evidence="3" key="1">
    <citation type="submission" date="2017-06" db="EMBL/GenBank/DDBJ databases">
        <authorList>
            <person name="Varghese N."/>
            <person name="Submissions S."/>
        </authorList>
    </citation>
    <scope>NUCLEOTIDE SEQUENCE [LARGE SCALE GENOMIC DNA]</scope>
    <source>
        <strain evidence="3">DSM 11116</strain>
    </source>
</reference>
<dbReference type="AlphaFoldDB" id="A0A212TDC0"/>
<proteinExistence type="predicted"/>